<protein>
    <submittedName>
        <fullName evidence="2">Uncharacterized protein</fullName>
    </submittedName>
</protein>
<gene>
    <name evidence="2" type="ORF">MFIFM68171_03095</name>
</gene>
<dbReference type="RefSeq" id="XP_070914618.1">
    <property type="nucleotide sequence ID" value="XM_071058517.1"/>
</dbReference>
<organism evidence="2 3">
    <name type="scientific">Madurella fahalii</name>
    <dbReference type="NCBI Taxonomy" id="1157608"/>
    <lineage>
        <taxon>Eukaryota</taxon>
        <taxon>Fungi</taxon>
        <taxon>Dikarya</taxon>
        <taxon>Ascomycota</taxon>
        <taxon>Pezizomycotina</taxon>
        <taxon>Sordariomycetes</taxon>
        <taxon>Sordariomycetidae</taxon>
        <taxon>Sordariales</taxon>
        <taxon>Sordariales incertae sedis</taxon>
        <taxon>Madurella</taxon>
    </lineage>
</organism>
<feature type="region of interest" description="Disordered" evidence="1">
    <location>
        <begin position="127"/>
        <end position="164"/>
    </location>
</feature>
<sequence length="164" mass="17063">MALAVGRGIRAAAMTAIGDLARRTIGLHMETVARSIPMLTAGARHQIREATRAASRPAEMGSVIRSRGYNRLVDQRLYSIPPAGRVVVVSALISVVGEGAAAHVVGNGEMMAEIPGVTAMITETDRTLGMSEAESESENATGKGTETGGTDPTLLARGDQPLLL</sequence>
<evidence type="ECO:0000313" key="3">
    <source>
        <dbReference type="Proteomes" id="UP001628179"/>
    </source>
</evidence>
<keyword evidence="3" id="KW-1185">Reference proteome</keyword>
<dbReference type="Proteomes" id="UP001628179">
    <property type="component" value="Unassembled WGS sequence"/>
</dbReference>
<dbReference type="EMBL" id="BAAFSV010000002">
    <property type="protein sequence ID" value="GAB1312885.1"/>
    <property type="molecule type" value="Genomic_DNA"/>
</dbReference>
<name>A0ABQ0G5N4_9PEZI</name>
<feature type="compositionally biased region" description="Polar residues" evidence="1">
    <location>
        <begin position="138"/>
        <end position="150"/>
    </location>
</feature>
<evidence type="ECO:0000313" key="2">
    <source>
        <dbReference type="EMBL" id="GAB1312885.1"/>
    </source>
</evidence>
<proteinExistence type="predicted"/>
<accession>A0ABQ0G5N4</accession>
<comment type="caution">
    <text evidence="2">The sequence shown here is derived from an EMBL/GenBank/DDBJ whole genome shotgun (WGS) entry which is preliminary data.</text>
</comment>
<reference evidence="2 3" key="1">
    <citation type="submission" date="2024-09" db="EMBL/GenBank/DDBJ databases">
        <title>Itraconazole resistance in Madurella fahalii resulting from another homologue of gene encoding cytochrome P450 14-alpha sterol demethylase (CYP51).</title>
        <authorList>
            <person name="Yoshioka I."/>
            <person name="Fahal A.H."/>
            <person name="Kaneko S."/>
            <person name="Yaguchi T."/>
        </authorList>
    </citation>
    <scope>NUCLEOTIDE SEQUENCE [LARGE SCALE GENOMIC DNA]</scope>
    <source>
        <strain evidence="2 3">IFM 68171</strain>
    </source>
</reference>
<evidence type="ECO:0000256" key="1">
    <source>
        <dbReference type="SAM" id="MobiDB-lite"/>
    </source>
</evidence>
<dbReference type="GeneID" id="98173840"/>